<dbReference type="Proteomes" id="UP000092993">
    <property type="component" value="Unassembled WGS sequence"/>
</dbReference>
<dbReference type="STRING" id="5627.A0A1C7MK89"/>
<dbReference type="SUPFAM" id="SSF50630">
    <property type="entry name" value="Acid proteases"/>
    <property type="match status" value="1"/>
</dbReference>
<evidence type="ECO:0000256" key="1">
    <source>
        <dbReference type="ARBA" id="ARBA00007447"/>
    </source>
</evidence>
<dbReference type="EMBL" id="LUGG01000003">
    <property type="protein sequence ID" value="OBZ76839.1"/>
    <property type="molecule type" value="Genomic_DNA"/>
</dbReference>
<proteinExistence type="inferred from homology"/>
<dbReference type="GO" id="GO:0004190">
    <property type="term" value="F:aspartic-type endopeptidase activity"/>
    <property type="evidence" value="ECO:0007669"/>
    <property type="project" value="UniProtKB-KW"/>
</dbReference>
<dbReference type="PANTHER" id="PTHR47966:SF51">
    <property type="entry name" value="BETA-SITE APP-CLEAVING ENZYME, ISOFORM A-RELATED"/>
    <property type="match status" value="1"/>
</dbReference>
<organism evidence="7 8">
    <name type="scientific">Grifola frondosa</name>
    <name type="common">Maitake</name>
    <name type="synonym">Polyporus frondosus</name>
    <dbReference type="NCBI Taxonomy" id="5627"/>
    <lineage>
        <taxon>Eukaryota</taxon>
        <taxon>Fungi</taxon>
        <taxon>Dikarya</taxon>
        <taxon>Basidiomycota</taxon>
        <taxon>Agaricomycotina</taxon>
        <taxon>Agaricomycetes</taxon>
        <taxon>Polyporales</taxon>
        <taxon>Grifolaceae</taxon>
        <taxon>Grifola</taxon>
    </lineage>
</organism>
<dbReference type="InterPro" id="IPR001461">
    <property type="entry name" value="Aspartic_peptidase_A1"/>
</dbReference>
<dbReference type="InterPro" id="IPR021109">
    <property type="entry name" value="Peptidase_aspartic_dom_sf"/>
</dbReference>
<dbReference type="AlphaFoldDB" id="A0A1C7MK89"/>
<dbReference type="GO" id="GO:0006508">
    <property type="term" value="P:proteolysis"/>
    <property type="evidence" value="ECO:0007669"/>
    <property type="project" value="UniProtKB-KW"/>
</dbReference>
<evidence type="ECO:0000256" key="3">
    <source>
        <dbReference type="PIRSR" id="PIRSR601461-1"/>
    </source>
</evidence>
<dbReference type="CDD" id="cd05471">
    <property type="entry name" value="pepsin_like"/>
    <property type="match status" value="1"/>
</dbReference>
<evidence type="ECO:0000259" key="6">
    <source>
        <dbReference type="PROSITE" id="PS51767"/>
    </source>
</evidence>
<dbReference type="InterPro" id="IPR033121">
    <property type="entry name" value="PEPTIDASE_A1"/>
</dbReference>
<dbReference type="PRINTS" id="PR00792">
    <property type="entry name" value="PEPSIN"/>
</dbReference>
<evidence type="ECO:0000313" key="7">
    <source>
        <dbReference type="EMBL" id="OBZ76839.1"/>
    </source>
</evidence>
<protein>
    <submittedName>
        <fullName evidence="7">Polyporopepsin</fullName>
    </submittedName>
</protein>
<keyword evidence="4" id="KW-0645">Protease</keyword>
<dbReference type="OrthoDB" id="660550at2759"/>
<accession>A0A1C7MK89</accession>
<comment type="similarity">
    <text evidence="1 4">Belongs to the peptidase A1 family.</text>
</comment>
<keyword evidence="8" id="KW-1185">Reference proteome</keyword>
<dbReference type="InterPro" id="IPR034164">
    <property type="entry name" value="Pepsin-like_dom"/>
</dbReference>
<evidence type="ECO:0000256" key="2">
    <source>
        <dbReference type="ARBA" id="ARBA00022750"/>
    </source>
</evidence>
<name>A0A1C7MK89_GRIFR</name>
<keyword evidence="2 4" id="KW-0064">Aspartyl protease</keyword>
<evidence type="ECO:0000313" key="8">
    <source>
        <dbReference type="Proteomes" id="UP000092993"/>
    </source>
</evidence>
<comment type="caution">
    <text evidence="7">The sequence shown here is derived from an EMBL/GenBank/DDBJ whole genome shotgun (WGS) entry which is preliminary data.</text>
</comment>
<feature type="chain" id="PRO_5008889184" evidence="5">
    <location>
        <begin position="32"/>
        <end position="479"/>
    </location>
</feature>
<dbReference type="InterPro" id="IPR001969">
    <property type="entry name" value="Aspartic_peptidase_AS"/>
</dbReference>
<feature type="active site" evidence="3">
    <location>
        <position position="148"/>
    </location>
</feature>
<reference evidence="7 8" key="1">
    <citation type="submission" date="2016-03" db="EMBL/GenBank/DDBJ databases">
        <title>Whole genome sequencing of Grifola frondosa 9006-11.</title>
        <authorList>
            <person name="Min B."/>
            <person name="Park H."/>
            <person name="Kim J.-G."/>
            <person name="Cho H."/>
            <person name="Oh Y.-L."/>
            <person name="Kong W.-S."/>
            <person name="Choi I.-G."/>
        </authorList>
    </citation>
    <scope>NUCLEOTIDE SEQUENCE [LARGE SCALE GENOMIC DNA]</scope>
    <source>
        <strain evidence="7 8">9006-11</strain>
    </source>
</reference>
<feature type="domain" description="Peptidase A1" evidence="6">
    <location>
        <begin position="130"/>
        <end position="446"/>
    </location>
</feature>
<dbReference type="PROSITE" id="PS00141">
    <property type="entry name" value="ASP_PROTEASE"/>
    <property type="match status" value="2"/>
</dbReference>
<dbReference type="Pfam" id="PF00026">
    <property type="entry name" value="Asp"/>
    <property type="match status" value="1"/>
</dbReference>
<gene>
    <name evidence="7" type="primary">CARP_4</name>
    <name evidence="7" type="ORF">A0H81_03013</name>
</gene>
<dbReference type="PANTHER" id="PTHR47966">
    <property type="entry name" value="BETA-SITE APP-CLEAVING ENZYME, ISOFORM A-RELATED"/>
    <property type="match status" value="1"/>
</dbReference>
<feature type="active site" evidence="3">
    <location>
        <position position="328"/>
    </location>
</feature>
<dbReference type="Gene3D" id="2.40.70.10">
    <property type="entry name" value="Acid Proteases"/>
    <property type="match status" value="2"/>
</dbReference>
<sequence>MTLPIHISQCSSRHSLALLLLFIRLIPTVLSAIYPPALLAHIPYTMHTCTAFTLLSLCALSLTAKATPVVVRDSPVTLPFARRMNFTGSATLLEIDQARAKALKARSLSHEIFDKSAVIGVPATNQVVDYIVSVGVGTPPTQYDLLIDTGSSNTWLGADKRYVVTSSSHDTGEEVHVLYGSGFFIGEEYLDTVTLANGLVIKNQSIGVANITEGFDGIDGILGIGPQDLTCGTTSGGECILTVVDNAFSQDLIRQKVVGISFEPTTSVSTTNGELAFGGTDSSKFTEPLNFVPITSTSPASEFVGIDQSVTYGSAGTTILSGTAGIVDTGTTLLLLASDALERYRRATGAVLDNTTGLLKLTPVQFANLQSLFFNISGVTYELTPNAQLWPRALNAVIGGTANGVYLIVGDLGTNSGEGLDFINGMAFLERFYFVYDSESNEIDFKVASEATLFLRNVLMSSELRLYQPSNKYTIENLS</sequence>
<keyword evidence="5" id="KW-0732">Signal</keyword>
<dbReference type="OMA" id="ERFYNVW"/>
<evidence type="ECO:0000256" key="4">
    <source>
        <dbReference type="RuleBase" id="RU000454"/>
    </source>
</evidence>
<feature type="signal peptide" evidence="5">
    <location>
        <begin position="1"/>
        <end position="31"/>
    </location>
</feature>
<keyword evidence="4" id="KW-0378">Hydrolase</keyword>
<dbReference type="PROSITE" id="PS51767">
    <property type="entry name" value="PEPTIDASE_A1"/>
    <property type="match status" value="1"/>
</dbReference>
<evidence type="ECO:0000256" key="5">
    <source>
        <dbReference type="SAM" id="SignalP"/>
    </source>
</evidence>